<keyword evidence="5" id="KW-0631">Potassium channel</keyword>
<dbReference type="AlphaFoldDB" id="A0A168L6A5"/>
<evidence type="ECO:0000256" key="3">
    <source>
        <dbReference type="ARBA" id="ARBA00022538"/>
    </source>
</evidence>
<evidence type="ECO:0000256" key="10">
    <source>
        <dbReference type="ARBA" id="ARBA00023303"/>
    </source>
</evidence>
<keyword evidence="3" id="KW-0633">Potassium transport</keyword>
<dbReference type="InParanoid" id="A0A168L6A5"/>
<organism evidence="11">
    <name type="scientific">Absidia glauca</name>
    <name type="common">Pin mould</name>
    <dbReference type="NCBI Taxonomy" id="4829"/>
    <lineage>
        <taxon>Eukaryota</taxon>
        <taxon>Fungi</taxon>
        <taxon>Fungi incertae sedis</taxon>
        <taxon>Mucoromycota</taxon>
        <taxon>Mucoromycotina</taxon>
        <taxon>Mucoromycetes</taxon>
        <taxon>Mucorales</taxon>
        <taxon>Cunninghamellaceae</taxon>
        <taxon>Absidia</taxon>
    </lineage>
</organism>
<keyword evidence="7" id="KW-1133">Transmembrane helix</keyword>
<evidence type="ECO:0000256" key="4">
    <source>
        <dbReference type="ARBA" id="ARBA00022692"/>
    </source>
</evidence>
<evidence type="ECO:0000256" key="1">
    <source>
        <dbReference type="ARBA" id="ARBA00004141"/>
    </source>
</evidence>
<keyword evidence="10" id="KW-0407">Ion channel</keyword>
<protein>
    <submittedName>
        <fullName evidence="11">Uncharacterized protein</fullName>
    </submittedName>
</protein>
<dbReference type="Proteomes" id="UP000078561">
    <property type="component" value="Unassembled WGS sequence"/>
</dbReference>
<keyword evidence="12" id="KW-1185">Reference proteome</keyword>
<keyword evidence="6" id="KW-0630">Potassium</keyword>
<keyword evidence="4" id="KW-0812">Transmembrane</keyword>
<sequence length="156" mass="17105">MSEKESSDKCERSSDSPAIMTSHLMDLLIPEYNLDMFRIVNLNEKANIRFMQLLQGKDVAEEIDVFYTPAYAAGEVVVDSLISNVLLSQTFYKPDIVSIIKALCGMPGPAYHGDAITEDISTLSTASMHAPHLTSIPMPDAFVGLTFASLFDALLL</sequence>
<dbReference type="GO" id="GO:0005267">
    <property type="term" value="F:potassium channel activity"/>
    <property type="evidence" value="ECO:0007669"/>
    <property type="project" value="UniProtKB-KW"/>
</dbReference>
<reference evidence="11" key="1">
    <citation type="submission" date="2016-04" db="EMBL/GenBank/DDBJ databases">
        <authorList>
            <person name="Evans L.H."/>
            <person name="Alamgir A."/>
            <person name="Owens N."/>
            <person name="Weber N.D."/>
            <person name="Virtaneva K."/>
            <person name="Barbian K."/>
            <person name="Babar A."/>
            <person name="Rosenke K."/>
        </authorList>
    </citation>
    <scope>NUCLEOTIDE SEQUENCE [LARGE SCALE GENOMIC DNA]</scope>
    <source>
        <strain evidence="11">CBS 101.48</strain>
    </source>
</reference>
<keyword evidence="2" id="KW-0813">Transport</keyword>
<name>A0A168L6A5_ABSGL</name>
<evidence type="ECO:0000256" key="6">
    <source>
        <dbReference type="ARBA" id="ARBA00022958"/>
    </source>
</evidence>
<evidence type="ECO:0000256" key="9">
    <source>
        <dbReference type="ARBA" id="ARBA00023136"/>
    </source>
</evidence>
<dbReference type="InterPro" id="IPR047871">
    <property type="entry name" value="K_chnl_Slo-like"/>
</dbReference>
<gene>
    <name evidence="11" type="primary">ABSGL_01516.1 scaffold 1600</name>
</gene>
<dbReference type="STRING" id="4829.A0A168L6A5"/>
<comment type="subcellular location">
    <subcellularLocation>
        <location evidence="1">Membrane</location>
        <topology evidence="1">Multi-pass membrane protein</topology>
    </subcellularLocation>
</comment>
<dbReference type="GO" id="GO:0016020">
    <property type="term" value="C:membrane"/>
    <property type="evidence" value="ECO:0007669"/>
    <property type="project" value="UniProtKB-SubCell"/>
</dbReference>
<evidence type="ECO:0000256" key="7">
    <source>
        <dbReference type="ARBA" id="ARBA00022989"/>
    </source>
</evidence>
<evidence type="ECO:0000313" key="12">
    <source>
        <dbReference type="Proteomes" id="UP000078561"/>
    </source>
</evidence>
<proteinExistence type="predicted"/>
<evidence type="ECO:0000256" key="2">
    <source>
        <dbReference type="ARBA" id="ARBA00022448"/>
    </source>
</evidence>
<dbReference type="OrthoDB" id="297496at2759"/>
<dbReference type="EMBL" id="LT550668">
    <property type="protein sequence ID" value="SAL96146.1"/>
    <property type="molecule type" value="Genomic_DNA"/>
</dbReference>
<keyword evidence="8" id="KW-0406">Ion transport</keyword>
<accession>A0A168L6A5</accession>
<evidence type="ECO:0000256" key="8">
    <source>
        <dbReference type="ARBA" id="ARBA00023065"/>
    </source>
</evidence>
<dbReference type="PANTHER" id="PTHR10027">
    <property type="entry name" value="CALCIUM-ACTIVATED POTASSIUM CHANNEL ALPHA CHAIN"/>
    <property type="match status" value="1"/>
</dbReference>
<keyword evidence="9" id="KW-0472">Membrane</keyword>
<feature type="non-terminal residue" evidence="11">
    <location>
        <position position="156"/>
    </location>
</feature>
<evidence type="ECO:0000313" key="11">
    <source>
        <dbReference type="EMBL" id="SAL96146.1"/>
    </source>
</evidence>
<dbReference type="PANTHER" id="PTHR10027:SF10">
    <property type="entry name" value="SLOWPOKE 2, ISOFORM D"/>
    <property type="match status" value="1"/>
</dbReference>
<evidence type="ECO:0000256" key="5">
    <source>
        <dbReference type="ARBA" id="ARBA00022826"/>
    </source>
</evidence>